<keyword evidence="3" id="KW-1185">Reference proteome</keyword>
<protein>
    <submittedName>
        <fullName evidence="2">Uncharacterized protein</fullName>
    </submittedName>
</protein>
<gene>
    <name evidence="2" type="ORF">D623_10007800</name>
</gene>
<dbReference type="EMBL" id="KE161059">
    <property type="protein sequence ID" value="EPQ01485.1"/>
    <property type="molecule type" value="Genomic_DNA"/>
</dbReference>
<evidence type="ECO:0000313" key="3">
    <source>
        <dbReference type="Proteomes" id="UP000052978"/>
    </source>
</evidence>
<sequence length="237" mass="25055">MTVNPNKCPAFYACANRSPRVNPRMVASGDQWPDWPQGHPHAPCPSPAVSAPTAVRAPPSPARLPLGTSAPGPSLHDHRSLQGNPCSGPDTGLHFLFRPVVRGWTSGPRQGPQDQGTMARSLSALTSSLPSLQPLAAQVWFLPPSAPRFSFTGTRNKRNAIGSVPGWGLVGPECRQTLPPTGQEPEVGHSGGMVVRRGSCGHEGGPPRWASRDVVTLAGPSPKAAERTGFYTKSIFD</sequence>
<reference evidence="2 3" key="1">
    <citation type="journal article" date="2013" name="Nat. Commun.">
        <title>Genome analysis reveals insights into physiology and longevity of the Brandt's bat Myotis brandtii.</title>
        <authorList>
            <person name="Seim I."/>
            <person name="Fang X."/>
            <person name="Xiong Z."/>
            <person name="Lobanov A.V."/>
            <person name="Huang Z."/>
            <person name="Ma S."/>
            <person name="Feng Y."/>
            <person name="Turanov A.A."/>
            <person name="Zhu Y."/>
            <person name="Lenz T.L."/>
            <person name="Gerashchenko M.V."/>
            <person name="Fan D."/>
            <person name="Hee Yim S."/>
            <person name="Yao X."/>
            <person name="Jordan D."/>
            <person name="Xiong Y."/>
            <person name="Ma Y."/>
            <person name="Lyapunov A.N."/>
            <person name="Chen G."/>
            <person name="Kulakova O.I."/>
            <person name="Sun Y."/>
            <person name="Lee S.G."/>
            <person name="Bronson R.T."/>
            <person name="Moskalev A.A."/>
            <person name="Sunyaev S.R."/>
            <person name="Zhang G."/>
            <person name="Krogh A."/>
            <person name="Wang J."/>
            <person name="Gladyshev V.N."/>
        </authorList>
    </citation>
    <scope>NUCLEOTIDE SEQUENCE [LARGE SCALE GENOMIC DNA]</scope>
</reference>
<dbReference type="AlphaFoldDB" id="S7ME69"/>
<accession>S7ME69</accession>
<proteinExistence type="predicted"/>
<feature type="region of interest" description="Disordered" evidence="1">
    <location>
        <begin position="25"/>
        <end position="88"/>
    </location>
</feature>
<evidence type="ECO:0000313" key="2">
    <source>
        <dbReference type="EMBL" id="EPQ01485.1"/>
    </source>
</evidence>
<evidence type="ECO:0000256" key="1">
    <source>
        <dbReference type="SAM" id="MobiDB-lite"/>
    </source>
</evidence>
<name>S7ME69_MYOBR</name>
<dbReference type="Proteomes" id="UP000052978">
    <property type="component" value="Unassembled WGS sequence"/>
</dbReference>
<organism evidence="2 3">
    <name type="scientific">Myotis brandtii</name>
    <name type="common">Brandt's bat</name>
    <dbReference type="NCBI Taxonomy" id="109478"/>
    <lineage>
        <taxon>Eukaryota</taxon>
        <taxon>Metazoa</taxon>
        <taxon>Chordata</taxon>
        <taxon>Craniata</taxon>
        <taxon>Vertebrata</taxon>
        <taxon>Euteleostomi</taxon>
        <taxon>Mammalia</taxon>
        <taxon>Eutheria</taxon>
        <taxon>Laurasiatheria</taxon>
        <taxon>Chiroptera</taxon>
        <taxon>Yangochiroptera</taxon>
        <taxon>Vespertilionidae</taxon>
        <taxon>Myotis</taxon>
    </lineage>
</organism>